<dbReference type="GeneID" id="109468721"/>
<dbReference type="PANTHER" id="PTHR46791:SF7">
    <property type="entry name" value="INTEGRASE CATALYTIC DOMAIN-CONTAINING PROTEIN"/>
    <property type="match status" value="1"/>
</dbReference>
<dbReference type="InterPro" id="IPR012337">
    <property type="entry name" value="RNaseH-like_sf"/>
</dbReference>
<keyword evidence="3" id="KW-1185">Reference proteome</keyword>
<organism evidence="3 4">
    <name type="scientific">Branchiostoma belcheri</name>
    <name type="common">Amphioxus</name>
    <dbReference type="NCBI Taxonomy" id="7741"/>
    <lineage>
        <taxon>Eukaryota</taxon>
        <taxon>Metazoa</taxon>
        <taxon>Chordata</taxon>
        <taxon>Cephalochordata</taxon>
        <taxon>Leptocardii</taxon>
        <taxon>Amphioxiformes</taxon>
        <taxon>Branchiostomatidae</taxon>
        <taxon>Branchiostoma</taxon>
    </lineage>
</organism>
<proteinExistence type="predicted"/>
<gene>
    <name evidence="4" type="primary">LOC109468721</name>
</gene>
<evidence type="ECO:0000259" key="2">
    <source>
        <dbReference type="Pfam" id="PF24764"/>
    </source>
</evidence>
<evidence type="ECO:0000313" key="3">
    <source>
        <dbReference type="Proteomes" id="UP000515135"/>
    </source>
</evidence>
<feature type="chain" id="PRO_5028133132" evidence="1">
    <location>
        <begin position="21"/>
        <end position="548"/>
    </location>
</feature>
<accession>A0A6P4YLP9</accession>
<feature type="signal peptide" evidence="1">
    <location>
        <begin position="1"/>
        <end position="20"/>
    </location>
</feature>
<dbReference type="Gene3D" id="3.30.420.10">
    <property type="entry name" value="Ribonuclease H-like superfamily/Ribonuclease H"/>
    <property type="match status" value="1"/>
</dbReference>
<name>A0A6P4YLP9_BRABE</name>
<dbReference type="Pfam" id="PF24764">
    <property type="entry name" value="rva_4"/>
    <property type="match status" value="1"/>
</dbReference>
<dbReference type="OrthoDB" id="2686689at2759"/>
<reference evidence="4" key="1">
    <citation type="submission" date="2025-08" db="UniProtKB">
        <authorList>
            <consortium name="RefSeq"/>
        </authorList>
    </citation>
    <scope>IDENTIFICATION</scope>
    <source>
        <tissue evidence="4">Gonad</tissue>
    </source>
</reference>
<evidence type="ECO:0000313" key="4">
    <source>
        <dbReference type="RefSeq" id="XP_019622599.1"/>
    </source>
</evidence>
<evidence type="ECO:0000256" key="1">
    <source>
        <dbReference type="SAM" id="SignalP"/>
    </source>
</evidence>
<dbReference type="AlphaFoldDB" id="A0A6P4YLP9"/>
<dbReference type="InterPro" id="IPR058913">
    <property type="entry name" value="Integrase_dom_put"/>
</dbReference>
<feature type="domain" description="Integrase core" evidence="2">
    <location>
        <begin position="265"/>
        <end position="458"/>
    </location>
</feature>
<protein>
    <submittedName>
        <fullName evidence="4">Uncharacterized protein LOC109468721 isoform X1</fullName>
    </submittedName>
</protein>
<dbReference type="GO" id="GO:0003676">
    <property type="term" value="F:nucleic acid binding"/>
    <property type="evidence" value="ECO:0007669"/>
    <property type="project" value="InterPro"/>
</dbReference>
<sequence>MKGLKNIVCLYLFPLPYCYGVSEFCLTFSVCLFSTAIGVTPEEVDDLLENADSVWREARDVLNSASSLRAMTDVEQELQRSVSEIRLMRVRLDRLRGEDVTPSIHGIKIELRRLQETLSTTMEEIRQQILDVSQQRIPEVQATGGRPRFIIDPGELTESFQAGVAFHVAARIQGVSDSTLYRRRRELGLLQRERYTNISDEDLDTRMRSILENDSNCGRNLAMGALRSDGVVVPTRRVSESLQRVGGPMIAARWQRPVERQPYRAHCPGWIVHCDTHHKLNGHPRRNGRTAVCWGITIQGGVDGYSKTCTFLSATGSNTAAFMMRAFLRGCREYGIPSRIRTDDGGENSEIGRFMVELRGHGHNAHLTGPSVRNVPIERFWGTMGDHCTRHFRKLFQRFEREGTLDPSSDIDIFALHFVYLPIINNALQQFRNWYDNHPIRTTEYRMSPKQLRITGYQRFRNSGYTSVIEHFNGPPIDVNTLIEDETEEEYLMKICRRGELQIDRECIENLFREVLPFELENGNGRDKFLLAKLIIQEYQNQNENQDD</sequence>
<dbReference type="RefSeq" id="XP_019622599.1">
    <property type="nucleotide sequence ID" value="XM_019767040.1"/>
</dbReference>
<dbReference type="PANTHER" id="PTHR46791">
    <property type="entry name" value="EXPRESSED PROTEIN"/>
    <property type="match status" value="1"/>
</dbReference>
<keyword evidence="1" id="KW-0732">Signal</keyword>
<dbReference type="KEGG" id="bbel:109468721"/>
<dbReference type="InterPro" id="IPR036397">
    <property type="entry name" value="RNaseH_sf"/>
</dbReference>
<dbReference type="Proteomes" id="UP000515135">
    <property type="component" value="Unplaced"/>
</dbReference>
<dbReference type="SUPFAM" id="SSF53098">
    <property type="entry name" value="Ribonuclease H-like"/>
    <property type="match status" value="1"/>
</dbReference>